<evidence type="ECO:0000313" key="2">
    <source>
        <dbReference type="EMBL" id="NHB89481.1"/>
    </source>
</evidence>
<proteinExistence type="predicted"/>
<accession>A0ABX0GMP6</accession>
<dbReference type="EMBL" id="PUJU01000045">
    <property type="protein sequence ID" value="NHB89481.1"/>
    <property type="molecule type" value="Genomic_DNA"/>
</dbReference>
<protein>
    <submittedName>
        <fullName evidence="2">Uncharacterized protein</fullName>
    </submittedName>
</protein>
<gene>
    <name evidence="2" type="ORF">C5471_17990</name>
</gene>
<comment type="caution">
    <text evidence="2">The sequence shown here is derived from an EMBL/GenBank/DDBJ whole genome shotgun (WGS) entry which is preliminary data.</text>
</comment>
<feature type="coiled-coil region" evidence="1">
    <location>
        <begin position="35"/>
        <end position="137"/>
    </location>
</feature>
<name>A0ABX0GMP6_9GAMM</name>
<evidence type="ECO:0000313" key="3">
    <source>
        <dbReference type="Proteomes" id="UP000697802"/>
    </source>
</evidence>
<reference evidence="2 3" key="1">
    <citation type="submission" date="2018-02" db="EMBL/GenBank/DDBJ databases">
        <authorList>
            <person name="Machado R.A."/>
        </authorList>
    </citation>
    <scope>NUCLEOTIDE SEQUENCE [LARGE SCALE GENOMIC DNA]</scope>
    <source>
        <strain evidence="2 3">T327</strain>
    </source>
</reference>
<organism evidence="2 3">
    <name type="scientific">Photorhabdus tasmaniensis</name>
    <dbReference type="NCBI Taxonomy" id="1004159"/>
    <lineage>
        <taxon>Bacteria</taxon>
        <taxon>Pseudomonadati</taxon>
        <taxon>Pseudomonadota</taxon>
        <taxon>Gammaproteobacteria</taxon>
        <taxon>Enterobacterales</taxon>
        <taxon>Morganellaceae</taxon>
        <taxon>Photorhabdus</taxon>
    </lineage>
</organism>
<keyword evidence="1" id="KW-0175">Coiled coil</keyword>
<evidence type="ECO:0000256" key="1">
    <source>
        <dbReference type="SAM" id="Coils"/>
    </source>
</evidence>
<keyword evidence="3" id="KW-1185">Reference proteome</keyword>
<dbReference type="Proteomes" id="UP000697802">
    <property type="component" value="Unassembled WGS sequence"/>
</dbReference>
<sequence>MGKNSQLDESYADVSDLKQQLAESQLLAQHQAVELAQLKERLLATEQAMKVSSEQHVREQTELHERLSVIEQAAKAEYKQHLRELAQVKEKLATTEQTVKTVSEQHQSVSDELDVTRQQSIERIQELSVELAELKAKAAANAEIYADYRKQAKQGSDSHAELLKQVTSERDVARREAAEAREVSAKMTGQLEAVQAQNATLLTAVQKRQDELID</sequence>